<dbReference type="GO" id="GO:0046872">
    <property type="term" value="F:metal ion binding"/>
    <property type="evidence" value="ECO:0007669"/>
    <property type="project" value="UniProtKB-KW"/>
</dbReference>
<evidence type="ECO:0000256" key="3">
    <source>
        <dbReference type="ARBA" id="ARBA00022723"/>
    </source>
</evidence>
<dbReference type="PROSITE" id="PS00523">
    <property type="entry name" value="SULFATASE_1"/>
    <property type="match status" value="1"/>
</dbReference>
<evidence type="ECO:0000256" key="6">
    <source>
        <dbReference type="ARBA" id="ARBA00022837"/>
    </source>
</evidence>
<reference evidence="8 9" key="1">
    <citation type="submission" date="2019-04" db="EMBL/GenBank/DDBJ databases">
        <authorList>
            <person name="Van Vliet M D."/>
        </authorList>
    </citation>
    <scope>NUCLEOTIDE SEQUENCE [LARGE SCALE GENOMIC DNA]</scope>
    <source>
        <strain evidence="8 9">F21</strain>
    </source>
</reference>
<keyword evidence="4" id="KW-0732">Signal</keyword>
<evidence type="ECO:0000313" key="8">
    <source>
        <dbReference type="EMBL" id="VGO23224.1"/>
    </source>
</evidence>
<keyword evidence="3" id="KW-0479">Metal-binding</keyword>
<dbReference type="CDD" id="cd16030">
    <property type="entry name" value="iduronate-2-sulfatase"/>
    <property type="match status" value="1"/>
</dbReference>
<dbReference type="InterPro" id="IPR017850">
    <property type="entry name" value="Alkaline_phosphatase_core_sf"/>
</dbReference>
<accession>A0A6C2UVL4</accession>
<evidence type="ECO:0000256" key="4">
    <source>
        <dbReference type="ARBA" id="ARBA00022729"/>
    </source>
</evidence>
<dbReference type="Proteomes" id="UP000346198">
    <property type="component" value="Unassembled WGS sequence"/>
</dbReference>
<dbReference type="InterPro" id="IPR000917">
    <property type="entry name" value="Sulfatase_N"/>
</dbReference>
<dbReference type="GO" id="GO:0005737">
    <property type="term" value="C:cytoplasm"/>
    <property type="evidence" value="ECO:0007669"/>
    <property type="project" value="TreeGrafter"/>
</dbReference>
<proteinExistence type="inferred from homology"/>
<organism evidence="8 9">
    <name type="scientific">Pontiella sulfatireligans</name>
    <dbReference type="NCBI Taxonomy" id="2750658"/>
    <lineage>
        <taxon>Bacteria</taxon>
        <taxon>Pseudomonadati</taxon>
        <taxon>Kiritimatiellota</taxon>
        <taxon>Kiritimatiellia</taxon>
        <taxon>Kiritimatiellales</taxon>
        <taxon>Pontiellaceae</taxon>
        <taxon>Pontiella</taxon>
    </lineage>
</organism>
<gene>
    <name evidence="8" type="primary">betC_72</name>
    <name evidence="8" type="ORF">SCARR_05331</name>
</gene>
<dbReference type="PANTHER" id="PTHR45953:SF1">
    <property type="entry name" value="IDURONATE 2-SULFATASE"/>
    <property type="match status" value="1"/>
</dbReference>
<dbReference type="Gene3D" id="3.40.720.10">
    <property type="entry name" value="Alkaline Phosphatase, subunit A"/>
    <property type="match status" value="1"/>
</dbReference>
<dbReference type="InterPro" id="IPR035874">
    <property type="entry name" value="IDS"/>
</dbReference>
<evidence type="ECO:0000313" key="9">
    <source>
        <dbReference type="Proteomes" id="UP000346198"/>
    </source>
</evidence>
<protein>
    <submittedName>
        <fullName evidence="8">Choline-sulfatase</fullName>
    </submittedName>
</protein>
<keyword evidence="9" id="KW-1185">Reference proteome</keyword>
<sequence length="493" mass="54912">MKRAMLGTVLSAMMLATLAIETIAVAAKPNVLFIMADDLNTALSGYGHPQCKTPNLDKLAKTGVSFTRAYCQYPICGPSRASIMTGQYPEKNGVLDNGGKVKKDRITLPRLFRDNGYWVGRVGKIYHLGVPGEVMGGLSASDHAPSWDYVYNLHAMESLTPGKAEDLTGEDSTSKYPELREEWKRRKPGVKKLMIPGNHQGSDQVVVETADDNCLLADGMSADRAIELLRERAVDKKPFFLGVGFLRPHTPYVAPAKDFAQYDYREMKAPSVAEYATADIPAQAKGKDMQPDRTKRRKIRRGYYGSVSYMDRMLGRVLDELDRLGLRENTIIVFVSDHGYLLGEHNAWAKSKLWEESTRVPLIISAPGQSASAVECDHFVELVDLYPTVVELAGLPADTGTQGLSLAELLNTPQAVSGRQDAFIQVEGGYGLRSGKWAYMWYPATKKYEEGFMLFDMDKDPKQIRNLAANPEHAETRERLHQRLVERKESAKN</sequence>
<dbReference type="GO" id="GO:0004423">
    <property type="term" value="F:iduronate-2-sulfatase activity"/>
    <property type="evidence" value="ECO:0007669"/>
    <property type="project" value="InterPro"/>
</dbReference>
<evidence type="ECO:0000259" key="7">
    <source>
        <dbReference type="Pfam" id="PF00884"/>
    </source>
</evidence>
<evidence type="ECO:0000256" key="1">
    <source>
        <dbReference type="ARBA" id="ARBA00001913"/>
    </source>
</evidence>
<evidence type="ECO:0000256" key="2">
    <source>
        <dbReference type="ARBA" id="ARBA00008779"/>
    </source>
</evidence>
<name>A0A6C2UVL4_9BACT</name>
<feature type="domain" description="Sulfatase N-terminal" evidence="7">
    <location>
        <begin position="29"/>
        <end position="394"/>
    </location>
</feature>
<keyword evidence="6" id="KW-0106">Calcium</keyword>
<dbReference type="PANTHER" id="PTHR45953">
    <property type="entry name" value="IDURONATE 2-SULFATASE"/>
    <property type="match status" value="1"/>
</dbReference>
<dbReference type="AlphaFoldDB" id="A0A6C2UVL4"/>
<dbReference type="EMBL" id="CAAHFH010000003">
    <property type="protein sequence ID" value="VGO23224.1"/>
    <property type="molecule type" value="Genomic_DNA"/>
</dbReference>
<comment type="cofactor">
    <cofactor evidence="1">
        <name>Ca(2+)</name>
        <dbReference type="ChEBI" id="CHEBI:29108"/>
    </cofactor>
</comment>
<dbReference type="Pfam" id="PF00884">
    <property type="entry name" value="Sulfatase"/>
    <property type="match status" value="1"/>
</dbReference>
<comment type="similarity">
    <text evidence="2">Belongs to the sulfatase family.</text>
</comment>
<dbReference type="InterPro" id="IPR024607">
    <property type="entry name" value="Sulfatase_CS"/>
</dbReference>
<keyword evidence="5" id="KW-0378">Hydrolase</keyword>
<evidence type="ECO:0000256" key="5">
    <source>
        <dbReference type="ARBA" id="ARBA00022801"/>
    </source>
</evidence>
<dbReference type="SUPFAM" id="SSF53649">
    <property type="entry name" value="Alkaline phosphatase-like"/>
    <property type="match status" value="1"/>
</dbReference>